<evidence type="ECO:0000256" key="4">
    <source>
        <dbReference type="RuleBase" id="RU003690"/>
    </source>
</evidence>
<dbReference type="Gene3D" id="3.20.20.80">
    <property type="entry name" value="Glycosidases"/>
    <property type="match status" value="1"/>
</dbReference>
<dbReference type="STRING" id="1798665.A2942_04320"/>
<keyword evidence="2" id="KW-0378">Hydrolase</keyword>
<proteinExistence type="inferred from homology"/>
<dbReference type="PRINTS" id="PR00131">
    <property type="entry name" value="GLHYDRLASE1"/>
</dbReference>
<evidence type="ECO:0000256" key="3">
    <source>
        <dbReference type="ARBA" id="ARBA00023295"/>
    </source>
</evidence>
<dbReference type="InterPro" id="IPR017853">
    <property type="entry name" value="GH"/>
</dbReference>
<reference evidence="5 6" key="1">
    <citation type="journal article" date="2016" name="Nat. Commun.">
        <title>Thousands of microbial genomes shed light on interconnected biogeochemical processes in an aquifer system.</title>
        <authorList>
            <person name="Anantharaman K."/>
            <person name="Brown C.T."/>
            <person name="Hug L.A."/>
            <person name="Sharon I."/>
            <person name="Castelle C.J."/>
            <person name="Probst A.J."/>
            <person name="Thomas B.C."/>
            <person name="Singh A."/>
            <person name="Wilkins M.J."/>
            <person name="Karaoz U."/>
            <person name="Brodie E.L."/>
            <person name="Williams K.H."/>
            <person name="Hubbard S.S."/>
            <person name="Banfield J.F."/>
        </authorList>
    </citation>
    <scope>NUCLEOTIDE SEQUENCE [LARGE SCALE GENOMIC DNA]</scope>
</reference>
<sequence length="390" mass="45704">MGHQEHQHKTDPKFPKGFLWGASTSAYQVEGGIENNDWAKAAREGKFPVAGISCDQYHRYEEDFAIAQSLGHNAHRLSIEWARIEPNEGEFDEKEIEHYRLILVSLQKHGLEPFVNLWHYTVPIWFAEMGGFEHPDASKIFARYMAYVMTRLGGEATFWLTLNEPMVFASAAYLRGKWPPFKKNFFKFIKIQSCLVSAHNLAYEMTKKISPHTQIGIAKNNIYFASDGRWWNDLAKLFMDWFWNERFLNAIDAHQDFIGLNHYFYQKFGKKEKLPQSDRGWDIFPEAIYHCLLELKRYRKPIYVSEHGIADEADTQRGEFIKNYLCYIKKAIDEGIDVRGYFYWSLIDNFELEEGYTKKFGLVTFDPVTQARTIRPSAFTYKEIIENQSA</sequence>
<accession>A0A1G2DCT6</accession>
<keyword evidence="3" id="KW-0326">Glycosidase</keyword>
<dbReference type="AlphaFoldDB" id="A0A1G2DCT6"/>
<dbReference type="InterPro" id="IPR033132">
    <property type="entry name" value="GH_1_N_CS"/>
</dbReference>
<comment type="caution">
    <text evidence="5">The sequence shown here is derived from an EMBL/GenBank/DDBJ whole genome shotgun (WGS) entry which is preliminary data.</text>
</comment>
<dbReference type="PANTHER" id="PTHR10353">
    <property type="entry name" value="GLYCOSYL HYDROLASE"/>
    <property type="match status" value="1"/>
</dbReference>
<dbReference type="GO" id="GO:0005975">
    <property type="term" value="P:carbohydrate metabolic process"/>
    <property type="evidence" value="ECO:0007669"/>
    <property type="project" value="InterPro"/>
</dbReference>
<dbReference type="Pfam" id="PF00232">
    <property type="entry name" value="Glyco_hydro_1"/>
    <property type="match status" value="2"/>
</dbReference>
<evidence type="ECO:0000313" key="5">
    <source>
        <dbReference type="EMBL" id="OGZ11444.1"/>
    </source>
</evidence>
<name>A0A1G2DCT6_9BACT</name>
<dbReference type="PANTHER" id="PTHR10353:SF209">
    <property type="entry name" value="GALACTOLIPID GALACTOSYLTRANSFERASE SFR2, CHLOROPLASTIC"/>
    <property type="match status" value="1"/>
</dbReference>
<evidence type="ECO:0000256" key="1">
    <source>
        <dbReference type="ARBA" id="ARBA00010838"/>
    </source>
</evidence>
<dbReference type="GO" id="GO:0008422">
    <property type="term" value="F:beta-glucosidase activity"/>
    <property type="evidence" value="ECO:0007669"/>
    <property type="project" value="TreeGrafter"/>
</dbReference>
<dbReference type="PROSITE" id="PS00653">
    <property type="entry name" value="GLYCOSYL_HYDROL_F1_2"/>
    <property type="match status" value="1"/>
</dbReference>
<evidence type="ECO:0000256" key="2">
    <source>
        <dbReference type="ARBA" id="ARBA00022801"/>
    </source>
</evidence>
<evidence type="ECO:0008006" key="7">
    <source>
        <dbReference type="Google" id="ProtNLM"/>
    </source>
</evidence>
<organism evidence="5 6">
    <name type="scientific">Candidatus Lloydbacteria bacterium RIFCSPLOWO2_01_FULL_50_20</name>
    <dbReference type="NCBI Taxonomy" id="1798665"/>
    <lineage>
        <taxon>Bacteria</taxon>
        <taxon>Candidatus Lloydiibacteriota</taxon>
    </lineage>
</organism>
<evidence type="ECO:0000313" key="6">
    <source>
        <dbReference type="Proteomes" id="UP000178534"/>
    </source>
</evidence>
<dbReference type="EMBL" id="MHLP01000037">
    <property type="protein sequence ID" value="OGZ11444.1"/>
    <property type="molecule type" value="Genomic_DNA"/>
</dbReference>
<dbReference type="SUPFAM" id="SSF51445">
    <property type="entry name" value="(Trans)glycosidases"/>
    <property type="match status" value="1"/>
</dbReference>
<dbReference type="InterPro" id="IPR001360">
    <property type="entry name" value="Glyco_hydro_1"/>
</dbReference>
<gene>
    <name evidence="5" type="ORF">A2942_04320</name>
</gene>
<dbReference type="Proteomes" id="UP000178534">
    <property type="component" value="Unassembled WGS sequence"/>
</dbReference>
<comment type="similarity">
    <text evidence="1 4">Belongs to the glycosyl hydrolase 1 family.</text>
</comment>
<protein>
    <recommendedName>
        <fullName evidence="7">Beta-glucosidase</fullName>
    </recommendedName>
</protein>